<dbReference type="Gene3D" id="3.60.40.10">
    <property type="entry name" value="PPM-type phosphatase domain"/>
    <property type="match status" value="1"/>
</dbReference>
<dbReference type="EMBL" id="JAVRHL010000001">
    <property type="protein sequence ID" value="MDT0681500.1"/>
    <property type="molecule type" value="Genomic_DNA"/>
</dbReference>
<dbReference type="InterPro" id="IPR001932">
    <property type="entry name" value="PPM-type_phosphatase-like_dom"/>
</dbReference>
<dbReference type="PROSITE" id="PS50110">
    <property type="entry name" value="RESPONSE_REGULATORY"/>
    <property type="match status" value="1"/>
</dbReference>
<dbReference type="PANTHER" id="PTHR43156">
    <property type="entry name" value="STAGE II SPORULATION PROTEIN E-RELATED"/>
    <property type="match status" value="1"/>
</dbReference>
<dbReference type="Pfam" id="PF00072">
    <property type="entry name" value="Response_reg"/>
    <property type="match status" value="1"/>
</dbReference>
<evidence type="ECO:0000259" key="4">
    <source>
        <dbReference type="PROSITE" id="PS50110"/>
    </source>
</evidence>
<gene>
    <name evidence="5" type="ORF">RM543_02290</name>
</gene>
<dbReference type="InterPro" id="IPR001789">
    <property type="entry name" value="Sig_transdc_resp-reg_receiver"/>
</dbReference>
<feature type="domain" description="Response regulatory" evidence="4">
    <location>
        <begin position="21"/>
        <end position="137"/>
    </location>
</feature>
<comment type="caution">
    <text evidence="5">The sequence shown here is derived from an EMBL/GenBank/DDBJ whole genome shotgun (WGS) entry which is preliminary data.</text>
</comment>
<evidence type="ECO:0000313" key="6">
    <source>
        <dbReference type="Proteomes" id="UP001265259"/>
    </source>
</evidence>
<dbReference type="InterPro" id="IPR036457">
    <property type="entry name" value="PPM-type-like_dom_sf"/>
</dbReference>
<dbReference type="PANTHER" id="PTHR43156:SF2">
    <property type="entry name" value="STAGE II SPORULATION PROTEIN E"/>
    <property type="match status" value="1"/>
</dbReference>
<dbReference type="Gene3D" id="3.40.50.2300">
    <property type="match status" value="1"/>
</dbReference>
<evidence type="ECO:0000256" key="3">
    <source>
        <dbReference type="SAM" id="Coils"/>
    </source>
</evidence>
<keyword evidence="3" id="KW-0175">Coiled coil</keyword>
<feature type="coiled-coil region" evidence="3">
    <location>
        <begin position="139"/>
        <end position="177"/>
    </location>
</feature>
<name>A0ABU3DCR0_9RHOB</name>
<keyword evidence="2" id="KW-0597">Phosphoprotein</keyword>
<protein>
    <submittedName>
        <fullName evidence="5">SpoIIE family protein phosphatase</fullName>
    </submittedName>
</protein>
<sequence>MQPSIEIRADAPALGVSSPACVLVVDDDPIQRRILSSMLTRWGYEVREAGSGEAALELCDAKAPDIVVSDWMMPGMDGTELCRRFRAREGVSYGYFVLLTSKTETLDVAEGLDAGADDFLLKPVEATELRARLNAGHRILEMERELTRKNAQLERTLAEFQALNKALDDDLIEAKRLQQSLVTERYREFGTSTVSLLLRPSGHVGGDLVGVFPTGPGCIGLFAIDVAGHGVTSALMTARLAGYLSETATDHNIAMLQDENGRLKGRPPGEVATLLNSIVLRDLQTEIYFTFLYAEIERASGALRFVQAGHPHPAILRAGGEIEFIGDGGIPVGLLPDADFSESSAHLEPGDRLLLMSDGMTEREDASGMPLEEEGIAGLIRRNAALTGTSFLEALYRDLSEIGKGDFADDVSAVLFEFGGPDEGP</sequence>
<dbReference type="Proteomes" id="UP001265259">
    <property type="component" value="Unassembled WGS sequence"/>
</dbReference>
<organism evidence="5 6">
    <name type="scientific">Tropicimonas omnivorans</name>
    <dbReference type="NCBI Taxonomy" id="3075590"/>
    <lineage>
        <taxon>Bacteria</taxon>
        <taxon>Pseudomonadati</taxon>
        <taxon>Pseudomonadota</taxon>
        <taxon>Alphaproteobacteria</taxon>
        <taxon>Rhodobacterales</taxon>
        <taxon>Roseobacteraceae</taxon>
        <taxon>Tropicimonas</taxon>
    </lineage>
</organism>
<dbReference type="SMART" id="SM00448">
    <property type="entry name" value="REC"/>
    <property type="match status" value="1"/>
</dbReference>
<keyword evidence="6" id="KW-1185">Reference proteome</keyword>
<evidence type="ECO:0000256" key="1">
    <source>
        <dbReference type="ARBA" id="ARBA00022801"/>
    </source>
</evidence>
<dbReference type="RefSeq" id="WP_311689228.1">
    <property type="nucleotide sequence ID" value="NZ_JAVRHL010000001.1"/>
</dbReference>
<proteinExistence type="predicted"/>
<dbReference type="SUPFAM" id="SSF52172">
    <property type="entry name" value="CheY-like"/>
    <property type="match status" value="1"/>
</dbReference>
<accession>A0ABU3DCR0</accession>
<evidence type="ECO:0000256" key="2">
    <source>
        <dbReference type="PROSITE-ProRule" id="PRU00169"/>
    </source>
</evidence>
<dbReference type="CDD" id="cd17574">
    <property type="entry name" value="REC_OmpR"/>
    <property type="match status" value="1"/>
</dbReference>
<dbReference type="SUPFAM" id="SSF81606">
    <property type="entry name" value="PP2C-like"/>
    <property type="match status" value="1"/>
</dbReference>
<feature type="modified residue" description="4-aspartylphosphate" evidence="2">
    <location>
        <position position="70"/>
    </location>
</feature>
<evidence type="ECO:0000313" key="5">
    <source>
        <dbReference type="EMBL" id="MDT0681500.1"/>
    </source>
</evidence>
<dbReference type="InterPro" id="IPR052016">
    <property type="entry name" value="Bact_Sigma-Reg"/>
</dbReference>
<dbReference type="Pfam" id="PF07228">
    <property type="entry name" value="SpoIIE"/>
    <property type="match status" value="1"/>
</dbReference>
<dbReference type="InterPro" id="IPR011006">
    <property type="entry name" value="CheY-like_superfamily"/>
</dbReference>
<reference evidence="5 6" key="1">
    <citation type="submission" date="2023-09" db="EMBL/GenBank/DDBJ databases">
        <authorList>
            <person name="Rey-Velasco X."/>
        </authorList>
    </citation>
    <scope>NUCLEOTIDE SEQUENCE [LARGE SCALE GENOMIC DNA]</scope>
    <source>
        <strain evidence="5 6">F158</strain>
    </source>
</reference>
<keyword evidence="1" id="KW-0378">Hydrolase</keyword>
<dbReference type="SMART" id="SM00331">
    <property type="entry name" value="PP2C_SIG"/>
    <property type="match status" value="1"/>
</dbReference>